<organism evidence="1 2">
    <name type="scientific">Pantoea ananatis (strain LMG 20103)</name>
    <dbReference type="NCBI Taxonomy" id="706191"/>
    <lineage>
        <taxon>Bacteria</taxon>
        <taxon>Pseudomonadati</taxon>
        <taxon>Pseudomonadota</taxon>
        <taxon>Gammaproteobacteria</taxon>
        <taxon>Enterobacterales</taxon>
        <taxon>Erwiniaceae</taxon>
        <taxon>Pantoea</taxon>
    </lineage>
</organism>
<protein>
    <submittedName>
        <fullName evidence="1">FabG</fullName>
    </submittedName>
</protein>
<dbReference type="InterPro" id="IPR036291">
    <property type="entry name" value="NAD(P)-bd_dom_sf"/>
</dbReference>
<dbReference type="AlphaFoldDB" id="D4GE81"/>
<evidence type="ECO:0000313" key="2">
    <source>
        <dbReference type="Proteomes" id="UP000001702"/>
    </source>
</evidence>
<keyword evidence="2" id="KW-1185">Reference proteome</keyword>
<sequence length="273" mass="29714">MHQTQSIIASCASGSTVLCALKSLFSQPAGVTLMTLYSSQADKPKMLLIGASRGIGLAMTSELLSRGWEVTATVRNSHPEAMQDLSARYPHALTIEQLDINDTDQIAQLKSRLQHRCYDALFVNAGTANPNQSETIGEVSTEDFIHVMVTNALSPMRVVETCQDRVRANGLIGVMSSGQGSVGDNVKGGREVYRGSKAALNQYMRSYAARQARSHPDRALLLLAPGWIRTALGGEQGAFSLEETLPDIVNVIEHKRGRPGLEYLDRFGKPVTW</sequence>
<evidence type="ECO:0000313" key="1">
    <source>
        <dbReference type="EMBL" id="ADD76988.1"/>
    </source>
</evidence>
<dbReference type="EMBL" id="CP001875">
    <property type="protein sequence ID" value="ADD76988.1"/>
    <property type="molecule type" value="Genomic_DNA"/>
</dbReference>
<dbReference type="KEGG" id="pam:PANA_1821"/>
<dbReference type="PANTHER" id="PTHR45458">
    <property type="entry name" value="SHORT-CHAIN DEHYDROGENASE/REDUCTASE SDR"/>
    <property type="match status" value="1"/>
</dbReference>
<dbReference type="Proteomes" id="UP000001702">
    <property type="component" value="Chromosome"/>
</dbReference>
<dbReference type="HOGENOM" id="CLU_010194_9_1_6"/>
<dbReference type="InterPro" id="IPR052184">
    <property type="entry name" value="SDR_enzymes"/>
</dbReference>
<dbReference type="Pfam" id="PF13561">
    <property type="entry name" value="adh_short_C2"/>
    <property type="match status" value="1"/>
</dbReference>
<dbReference type="STRING" id="706191.PANA_1821"/>
<dbReference type="InterPro" id="IPR002347">
    <property type="entry name" value="SDR_fam"/>
</dbReference>
<reference evidence="1 2" key="1">
    <citation type="journal article" date="2010" name="J. Bacteriol.">
        <title>Genome sequence of Pantoea ananatis LMG20103, the causative agent of Eucalyptus blight and dieback.</title>
        <authorList>
            <person name="De Maayer P."/>
            <person name="Chan W.Y."/>
            <person name="Venter S.N."/>
            <person name="Toth I.K."/>
            <person name="Birch P.R."/>
            <person name="Joubert F."/>
            <person name="Coutinho T.A."/>
        </authorList>
    </citation>
    <scope>NUCLEOTIDE SEQUENCE [LARGE SCALE GENOMIC DNA]</scope>
    <source>
        <strain evidence="1 2">LMG 20103</strain>
    </source>
</reference>
<dbReference type="SUPFAM" id="SSF51735">
    <property type="entry name" value="NAD(P)-binding Rossmann-fold domains"/>
    <property type="match status" value="1"/>
</dbReference>
<dbReference type="PANTHER" id="PTHR45458:SF1">
    <property type="entry name" value="SHORT CHAIN DEHYDROGENASE"/>
    <property type="match status" value="1"/>
</dbReference>
<dbReference type="eggNOG" id="COG1028">
    <property type="taxonomic scope" value="Bacteria"/>
</dbReference>
<dbReference type="GO" id="GO:0016616">
    <property type="term" value="F:oxidoreductase activity, acting on the CH-OH group of donors, NAD or NADP as acceptor"/>
    <property type="evidence" value="ECO:0007669"/>
    <property type="project" value="TreeGrafter"/>
</dbReference>
<proteinExistence type="predicted"/>
<dbReference type="Gene3D" id="3.40.50.720">
    <property type="entry name" value="NAD(P)-binding Rossmann-like Domain"/>
    <property type="match status" value="1"/>
</dbReference>
<name>D4GE81_PANAM</name>
<accession>D4GE81</accession>
<dbReference type="PRINTS" id="PR00081">
    <property type="entry name" value="GDHRDH"/>
</dbReference>
<gene>
    <name evidence="1" type="primary">fabG</name>
    <name evidence="1" type="ordered locus">PANA_1821</name>
</gene>